<dbReference type="AlphaFoldDB" id="Q4STX1"/>
<feature type="region of interest" description="Disordered" evidence="1">
    <location>
        <begin position="1"/>
        <end position="30"/>
    </location>
</feature>
<reference evidence="2" key="1">
    <citation type="journal article" date="2004" name="Nature">
        <title>Genome duplication in the teleost fish Tetraodon nigroviridis reveals the early vertebrate proto-karyotype.</title>
        <authorList>
            <person name="Jaillon O."/>
            <person name="Aury J.-M."/>
            <person name="Brunet F."/>
            <person name="Petit J.-L."/>
            <person name="Stange-Thomann N."/>
            <person name="Mauceli E."/>
            <person name="Bouneau L."/>
            <person name="Fischer C."/>
            <person name="Ozouf-Costaz C."/>
            <person name="Bernot A."/>
            <person name="Nicaud S."/>
            <person name="Jaffe D."/>
            <person name="Fisher S."/>
            <person name="Lutfalla G."/>
            <person name="Dossat C."/>
            <person name="Segurens B."/>
            <person name="Dasilva C."/>
            <person name="Salanoubat M."/>
            <person name="Levy M."/>
            <person name="Boudet N."/>
            <person name="Castellano S."/>
            <person name="Anthouard V."/>
            <person name="Jubin C."/>
            <person name="Castelli V."/>
            <person name="Katinka M."/>
            <person name="Vacherie B."/>
            <person name="Biemont C."/>
            <person name="Skalli Z."/>
            <person name="Cattolico L."/>
            <person name="Poulain J."/>
            <person name="De Berardinis V."/>
            <person name="Cruaud C."/>
            <person name="Duprat S."/>
            <person name="Brottier P."/>
            <person name="Coutanceau J.-P."/>
            <person name="Gouzy J."/>
            <person name="Parra G."/>
            <person name="Lardier G."/>
            <person name="Chapple C."/>
            <person name="McKernan K.J."/>
            <person name="McEwan P."/>
            <person name="Bosak S."/>
            <person name="Kellis M."/>
            <person name="Volff J.-N."/>
            <person name="Guigo R."/>
            <person name="Zody M.C."/>
            <person name="Mesirov J."/>
            <person name="Lindblad-Toh K."/>
            <person name="Birren B."/>
            <person name="Nusbaum C."/>
            <person name="Kahn D."/>
            <person name="Robinson-Rechavi M."/>
            <person name="Laudet V."/>
            <person name="Schachter V."/>
            <person name="Quetier F."/>
            <person name="Saurin W."/>
            <person name="Scarpelli C."/>
            <person name="Wincker P."/>
            <person name="Lander E.S."/>
            <person name="Weissenbach J."/>
            <person name="Roest Crollius H."/>
        </authorList>
    </citation>
    <scope>NUCLEOTIDE SEQUENCE [LARGE SCALE GENOMIC DNA]</scope>
</reference>
<evidence type="ECO:0000256" key="1">
    <source>
        <dbReference type="SAM" id="MobiDB-lite"/>
    </source>
</evidence>
<proteinExistence type="predicted"/>
<dbReference type="KEGG" id="tng:GSTEN00012742G001"/>
<dbReference type="OrthoDB" id="27962at2759"/>
<organism evidence="2">
    <name type="scientific">Tetraodon nigroviridis</name>
    <name type="common">Spotted green pufferfish</name>
    <name type="synonym">Chelonodon nigroviridis</name>
    <dbReference type="NCBI Taxonomy" id="99883"/>
    <lineage>
        <taxon>Eukaryota</taxon>
        <taxon>Metazoa</taxon>
        <taxon>Chordata</taxon>
        <taxon>Craniata</taxon>
        <taxon>Vertebrata</taxon>
        <taxon>Euteleostomi</taxon>
        <taxon>Actinopterygii</taxon>
        <taxon>Neopterygii</taxon>
        <taxon>Teleostei</taxon>
        <taxon>Neoteleostei</taxon>
        <taxon>Acanthomorphata</taxon>
        <taxon>Eupercaria</taxon>
        <taxon>Tetraodontiformes</taxon>
        <taxon>Tetradontoidea</taxon>
        <taxon>Tetraodontidae</taxon>
        <taxon>Tetraodon</taxon>
    </lineage>
</organism>
<gene>
    <name evidence="2" type="ORF">GSTENG00012742001</name>
</gene>
<name>Q4STX1_TETNG</name>
<reference evidence="2" key="2">
    <citation type="submission" date="2004-02" db="EMBL/GenBank/DDBJ databases">
        <authorList>
            <consortium name="Genoscope"/>
            <consortium name="Whitehead Institute Centre for Genome Research"/>
        </authorList>
    </citation>
    <scope>NUCLEOTIDE SEQUENCE</scope>
</reference>
<dbReference type="EMBL" id="CAAE01014082">
    <property type="protein sequence ID" value="CAF95911.1"/>
    <property type="molecule type" value="Genomic_DNA"/>
</dbReference>
<evidence type="ECO:0000313" key="2">
    <source>
        <dbReference type="EMBL" id="CAF95911.1"/>
    </source>
</evidence>
<feature type="compositionally biased region" description="Basic and acidic residues" evidence="1">
    <location>
        <begin position="1"/>
        <end position="10"/>
    </location>
</feature>
<accession>Q4STX1</accession>
<sequence length="63" mass="7348">MAIQVDKFDFENLPQPKEGMPPYANQKQLEEHRQHAQGYQINSKLGICWNIISFYSSCMLDCI</sequence>
<protein>
    <submittedName>
        <fullName evidence="2">Chromosome undetermined SCAF14082, whole genome shotgun sequence</fullName>
    </submittedName>
</protein>